<feature type="domain" description="p53 tetramerisation" evidence="2">
    <location>
        <begin position="12"/>
        <end position="39"/>
    </location>
</feature>
<dbReference type="SUPFAM" id="SSF47719">
    <property type="entry name" value="p53 tetramerization domain"/>
    <property type="match status" value="1"/>
</dbReference>
<protein>
    <recommendedName>
        <fullName evidence="2">p53 tetramerisation domain-containing protein</fullName>
    </recommendedName>
</protein>
<sequence>MYGIMRGPRDESREETFTLRVKGRRNYEVLAMLRDALETSSRLNQRPRNELQVVVVVVCYGCIFHNIVTIMHALQQGMEYIF</sequence>
<dbReference type="Proteomes" id="UP000593567">
    <property type="component" value="Unassembled WGS sequence"/>
</dbReference>
<dbReference type="InterPro" id="IPR010991">
    <property type="entry name" value="p53_tetrameristn"/>
</dbReference>
<dbReference type="AlphaFoldDB" id="A0A7J7KJA3"/>
<feature type="transmembrane region" description="Helical" evidence="1">
    <location>
        <begin position="51"/>
        <end position="74"/>
    </location>
</feature>
<proteinExistence type="predicted"/>
<keyword evidence="1" id="KW-0812">Transmembrane</keyword>
<dbReference type="InterPro" id="IPR036674">
    <property type="entry name" value="p53_tetramer_sf"/>
</dbReference>
<evidence type="ECO:0000313" key="3">
    <source>
        <dbReference type="EMBL" id="KAF6038345.1"/>
    </source>
</evidence>
<accession>A0A7J7KJA3</accession>
<comment type="caution">
    <text evidence="3">The sequence shown here is derived from an EMBL/GenBank/DDBJ whole genome shotgun (WGS) entry which is preliminary data.</text>
</comment>
<dbReference type="Pfam" id="PF07710">
    <property type="entry name" value="P53_tetramer"/>
    <property type="match status" value="1"/>
</dbReference>
<name>A0A7J7KJA3_BUGNE</name>
<dbReference type="Gene3D" id="4.10.170.10">
    <property type="entry name" value="p53-like tetramerisation domain"/>
    <property type="match status" value="1"/>
</dbReference>
<keyword evidence="1" id="KW-0472">Membrane</keyword>
<dbReference type="EMBL" id="VXIV02000426">
    <property type="protein sequence ID" value="KAF6038345.1"/>
    <property type="molecule type" value="Genomic_DNA"/>
</dbReference>
<keyword evidence="4" id="KW-1185">Reference proteome</keyword>
<organism evidence="3 4">
    <name type="scientific">Bugula neritina</name>
    <name type="common">Brown bryozoan</name>
    <name type="synonym">Sertularia neritina</name>
    <dbReference type="NCBI Taxonomy" id="10212"/>
    <lineage>
        <taxon>Eukaryota</taxon>
        <taxon>Metazoa</taxon>
        <taxon>Spiralia</taxon>
        <taxon>Lophotrochozoa</taxon>
        <taxon>Bryozoa</taxon>
        <taxon>Gymnolaemata</taxon>
        <taxon>Cheilostomatida</taxon>
        <taxon>Flustrina</taxon>
        <taxon>Buguloidea</taxon>
        <taxon>Bugulidae</taxon>
        <taxon>Bugula</taxon>
    </lineage>
</organism>
<keyword evidence="1" id="KW-1133">Transmembrane helix</keyword>
<evidence type="ECO:0000259" key="2">
    <source>
        <dbReference type="Pfam" id="PF07710"/>
    </source>
</evidence>
<evidence type="ECO:0000313" key="4">
    <source>
        <dbReference type="Proteomes" id="UP000593567"/>
    </source>
</evidence>
<dbReference type="GO" id="GO:0051262">
    <property type="term" value="P:protein tetramerization"/>
    <property type="evidence" value="ECO:0007669"/>
    <property type="project" value="InterPro"/>
</dbReference>
<gene>
    <name evidence="3" type="ORF">EB796_003350</name>
</gene>
<reference evidence="3" key="1">
    <citation type="submission" date="2020-06" db="EMBL/GenBank/DDBJ databases">
        <title>Draft genome of Bugula neritina, a colonial animal packing powerful symbionts and potential medicines.</title>
        <authorList>
            <person name="Rayko M."/>
        </authorList>
    </citation>
    <scope>NUCLEOTIDE SEQUENCE [LARGE SCALE GENOMIC DNA]</scope>
    <source>
        <strain evidence="3">Kwan_BN1</strain>
    </source>
</reference>
<evidence type="ECO:0000256" key="1">
    <source>
        <dbReference type="SAM" id="Phobius"/>
    </source>
</evidence>